<organism evidence="1 2">
    <name type="scientific">Verrucomicrobia subdivision 6 bacterium BACL9 MAG-120924-bin69</name>
    <dbReference type="NCBI Taxonomy" id="1655635"/>
    <lineage>
        <taxon>Bacteria</taxon>
        <taxon>Pseudomonadati</taxon>
        <taxon>Verrucomicrobiota</taxon>
        <taxon>Verrucomicrobiia</taxon>
        <taxon>Verrucomicrobiales</taxon>
        <taxon>Verrucomicrobia subdivision 6</taxon>
    </lineage>
</organism>
<name>A0A0R2XH88_9BACT</name>
<accession>A0A0R2XH88</accession>
<dbReference type="Proteomes" id="UP000051220">
    <property type="component" value="Unassembled WGS sequence"/>
</dbReference>
<proteinExistence type="predicted"/>
<evidence type="ECO:0000313" key="1">
    <source>
        <dbReference type="EMBL" id="KRP33635.1"/>
    </source>
</evidence>
<gene>
    <name evidence="1" type="ORF">ABS33_04035</name>
</gene>
<comment type="caution">
    <text evidence="1">The sequence shown here is derived from an EMBL/GenBank/DDBJ whole genome shotgun (WGS) entry which is preliminary data.</text>
</comment>
<evidence type="ECO:0000313" key="2">
    <source>
        <dbReference type="Proteomes" id="UP000051220"/>
    </source>
</evidence>
<dbReference type="EMBL" id="LIDN01000108">
    <property type="protein sequence ID" value="KRP33635.1"/>
    <property type="molecule type" value="Genomic_DNA"/>
</dbReference>
<protein>
    <submittedName>
        <fullName evidence="1">Uncharacterized protein</fullName>
    </submittedName>
</protein>
<dbReference type="AlphaFoldDB" id="A0A0R2XH88"/>
<sequence>MNQKYIGVPFIAKTLPFSSIFLNPLRLLLYLSLLGSFTACAWDDEEDFGTLSYGTSSHGTSSYGTSSYQKKPALDRDDDKLAQPRNAYAIAQPRSTFKVETIQEANDRRNLEWKEFTANSERMAQEHRAEQRRFDAQQAKQQAVYDKMNQEECEMAEFLGGVYQAKFGATTGRNSAVTSEGYVYRSGDNFVTPRGIYTKNGNTFAGPDGITTQTGTLFFGNKGTTIQAGGAYFSEGESGFIVGPNCRNNSTWRSR</sequence>
<reference evidence="1 2" key="1">
    <citation type="submission" date="2015-10" db="EMBL/GenBank/DDBJ databases">
        <title>Metagenome-Assembled Genomes uncover a global brackish microbiome.</title>
        <authorList>
            <person name="Hugerth L.W."/>
            <person name="Larsson J."/>
            <person name="Alneberg J."/>
            <person name="Lindh M.V."/>
            <person name="Legrand C."/>
            <person name="Pinhassi J."/>
            <person name="Andersson A.F."/>
        </authorList>
    </citation>
    <scope>NUCLEOTIDE SEQUENCE [LARGE SCALE GENOMIC DNA]</scope>
    <source>
        <strain evidence="1">BACL9 MAG-120924-bin69</strain>
    </source>
</reference>